<feature type="region of interest" description="Disordered" evidence="1">
    <location>
        <begin position="139"/>
        <end position="162"/>
    </location>
</feature>
<reference evidence="3" key="1">
    <citation type="submission" date="2021-01" db="EMBL/GenBank/DDBJ databases">
        <title>Genome sequence of strain Noviherbaspirillum sp. DKR-6.</title>
        <authorList>
            <person name="Chaudhary D.K."/>
        </authorList>
    </citation>
    <scope>NUCLEOTIDE SEQUENCE</scope>
    <source>
        <strain evidence="3">DKR-6</strain>
    </source>
</reference>
<evidence type="ECO:0000313" key="4">
    <source>
        <dbReference type="Proteomes" id="UP000622890"/>
    </source>
</evidence>
<sequence length="162" mass="16520">MTRTGLRGRIVPLALLLASATALAQPLQPKTENGVSYLCGGVGLDESNYLKQEAAKGGLLLTFAARDGSYLAGVHVEINDAHGKSVLQTDCDGPMMLVNVSGKGSYKVKADYHGKTLTRSVAAGGKEAGRAVFVWPTANNGNGGGNDAGNSGEGSAGEKTGK</sequence>
<keyword evidence="3" id="KW-0645">Protease</keyword>
<dbReference type="EMBL" id="JAEPBG010000007">
    <property type="protein sequence ID" value="MBK4736338.1"/>
    <property type="molecule type" value="Genomic_DNA"/>
</dbReference>
<keyword evidence="2" id="KW-0732">Signal</keyword>
<organism evidence="3 4">
    <name type="scientific">Noviherbaspirillum pedocola</name>
    <dbReference type="NCBI Taxonomy" id="2801341"/>
    <lineage>
        <taxon>Bacteria</taxon>
        <taxon>Pseudomonadati</taxon>
        <taxon>Pseudomonadota</taxon>
        <taxon>Betaproteobacteria</taxon>
        <taxon>Burkholderiales</taxon>
        <taxon>Oxalobacteraceae</taxon>
        <taxon>Noviherbaspirillum</taxon>
    </lineage>
</organism>
<evidence type="ECO:0000256" key="1">
    <source>
        <dbReference type="SAM" id="MobiDB-lite"/>
    </source>
</evidence>
<dbReference type="GO" id="GO:0004180">
    <property type="term" value="F:carboxypeptidase activity"/>
    <property type="evidence" value="ECO:0007669"/>
    <property type="project" value="UniProtKB-KW"/>
</dbReference>
<keyword evidence="3" id="KW-0121">Carboxypeptidase</keyword>
<keyword evidence="4" id="KW-1185">Reference proteome</keyword>
<comment type="caution">
    <text evidence="3">The sequence shown here is derived from an EMBL/GenBank/DDBJ whole genome shotgun (WGS) entry which is preliminary data.</text>
</comment>
<dbReference type="RefSeq" id="WP_200593700.1">
    <property type="nucleotide sequence ID" value="NZ_JAEPBG010000007.1"/>
</dbReference>
<feature type="chain" id="PRO_5036727683" evidence="2">
    <location>
        <begin position="25"/>
        <end position="162"/>
    </location>
</feature>
<accession>A0A934SVV7</accession>
<keyword evidence="3" id="KW-0378">Hydrolase</keyword>
<feature type="signal peptide" evidence="2">
    <location>
        <begin position="1"/>
        <end position="24"/>
    </location>
</feature>
<evidence type="ECO:0000256" key="2">
    <source>
        <dbReference type="SAM" id="SignalP"/>
    </source>
</evidence>
<dbReference type="Proteomes" id="UP000622890">
    <property type="component" value="Unassembled WGS sequence"/>
</dbReference>
<feature type="compositionally biased region" description="Gly residues" evidence="1">
    <location>
        <begin position="141"/>
        <end position="155"/>
    </location>
</feature>
<gene>
    <name evidence="3" type="ORF">JJB74_17085</name>
</gene>
<dbReference type="AlphaFoldDB" id="A0A934SVV7"/>
<proteinExistence type="predicted"/>
<protein>
    <submittedName>
        <fullName evidence="3">Carboxypeptidase regulatory-like domain-containing protein</fullName>
    </submittedName>
</protein>
<evidence type="ECO:0000313" key="3">
    <source>
        <dbReference type="EMBL" id="MBK4736338.1"/>
    </source>
</evidence>
<name>A0A934SVV7_9BURK</name>